<dbReference type="PANTHER" id="PTHR30105:SF2">
    <property type="entry name" value="DIVERGENT POLYSACCHARIDE DEACETYLASE SUPERFAMILY"/>
    <property type="match status" value="1"/>
</dbReference>
<dbReference type="AlphaFoldDB" id="A7HT58"/>
<feature type="region of interest" description="Disordered" evidence="1">
    <location>
        <begin position="1"/>
        <end position="20"/>
    </location>
</feature>
<evidence type="ECO:0000256" key="1">
    <source>
        <dbReference type="SAM" id="MobiDB-lite"/>
    </source>
</evidence>
<dbReference type="eggNOG" id="COG2861">
    <property type="taxonomic scope" value="Bacteria"/>
</dbReference>
<dbReference type="Gene3D" id="3.20.20.370">
    <property type="entry name" value="Glycoside hydrolase/deacetylase"/>
    <property type="match status" value="1"/>
</dbReference>
<keyword evidence="2" id="KW-1133">Transmembrane helix</keyword>
<keyword evidence="2" id="KW-0472">Membrane</keyword>
<name>A7HT58_PARL1</name>
<evidence type="ECO:0000313" key="4">
    <source>
        <dbReference type="Proteomes" id="UP000006377"/>
    </source>
</evidence>
<reference evidence="3 4" key="1">
    <citation type="journal article" date="2011" name="Stand. Genomic Sci.">
        <title>Complete genome sequence of Parvibaculum lavamentivorans type strain (DS-1(T)).</title>
        <authorList>
            <person name="Schleheck D."/>
            <person name="Weiss M."/>
            <person name="Pitluck S."/>
            <person name="Bruce D."/>
            <person name="Land M.L."/>
            <person name="Han S."/>
            <person name="Saunders E."/>
            <person name="Tapia R."/>
            <person name="Detter C."/>
            <person name="Brettin T."/>
            <person name="Han J."/>
            <person name="Woyke T."/>
            <person name="Goodwin L."/>
            <person name="Pennacchio L."/>
            <person name="Nolan M."/>
            <person name="Cook A.M."/>
            <person name="Kjelleberg S."/>
            <person name="Thomas T."/>
        </authorList>
    </citation>
    <scope>NUCLEOTIDE SEQUENCE [LARGE SCALE GENOMIC DNA]</scope>
    <source>
        <strain evidence="4">DS-1 / DSM 13023 / NCIMB 13966</strain>
    </source>
</reference>
<dbReference type="RefSeq" id="WP_012110372.1">
    <property type="nucleotide sequence ID" value="NC_009719.1"/>
</dbReference>
<dbReference type="Pfam" id="PF04748">
    <property type="entry name" value="Polysacc_deac_2"/>
    <property type="match status" value="1"/>
</dbReference>
<dbReference type="InterPro" id="IPR011330">
    <property type="entry name" value="Glyco_hydro/deAcase_b/a-brl"/>
</dbReference>
<protein>
    <recommendedName>
        <fullName evidence="5">Divergent polysaccharide deacetylase family protein</fullName>
    </recommendedName>
</protein>
<dbReference type="EMBL" id="CP000774">
    <property type="protein sequence ID" value="ABS63091.1"/>
    <property type="molecule type" value="Genomic_DNA"/>
</dbReference>
<proteinExistence type="predicted"/>
<dbReference type="KEGG" id="pla:Plav_1471"/>
<dbReference type="HOGENOM" id="CLU_041643_0_0_5"/>
<organism evidence="3 4">
    <name type="scientific">Parvibaculum lavamentivorans (strain DS-1 / DSM 13023 / NCIMB 13966)</name>
    <dbReference type="NCBI Taxonomy" id="402881"/>
    <lineage>
        <taxon>Bacteria</taxon>
        <taxon>Pseudomonadati</taxon>
        <taxon>Pseudomonadota</taxon>
        <taxon>Alphaproteobacteria</taxon>
        <taxon>Hyphomicrobiales</taxon>
        <taxon>Parvibaculaceae</taxon>
        <taxon>Parvibaculum</taxon>
    </lineage>
</organism>
<keyword evidence="2" id="KW-0812">Transmembrane</keyword>
<feature type="region of interest" description="Disordered" evidence="1">
    <location>
        <begin position="68"/>
        <end position="110"/>
    </location>
</feature>
<evidence type="ECO:0008006" key="5">
    <source>
        <dbReference type="Google" id="ProtNLM"/>
    </source>
</evidence>
<keyword evidence="4" id="KW-1185">Reference proteome</keyword>
<dbReference type="Proteomes" id="UP000006377">
    <property type="component" value="Chromosome"/>
</dbReference>
<dbReference type="SUPFAM" id="SSF88713">
    <property type="entry name" value="Glycoside hydrolase/deacetylase"/>
    <property type="match status" value="1"/>
</dbReference>
<accession>A7HT58</accession>
<dbReference type="PANTHER" id="PTHR30105">
    <property type="entry name" value="UNCHARACTERIZED YIBQ-RELATED"/>
    <property type="match status" value="1"/>
</dbReference>
<evidence type="ECO:0000256" key="2">
    <source>
        <dbReference type="SAM" id="Phobius"/>
    </source>
</evidence>
<gene>
    <name evidence="3" type="ordered locus">Plav_1471</name>
</gene>
<dbReference type="STRING" id="402881.Plav_1471"/>
<feature type="transmembrane region" description="Helical" evidence="2">
    <location>
        <begin position="28"/>
        <end position="49"/>
    </location>
</feature>
<evidence type="ECO:0000313" key="3">
    <source>
        <dbReference type="EMBL" id="ABS63091.1"/>
    </source>
</evidence>
<sequence length="426" mass="44862">MVAKIAATGSGPNESGPEDGDGRYRPRLLLIAAALVALAWTGTLGWLYFSDNRLAGEPVVHVALAPEEPVEEPAAPPQAEEPAGMETPAPPQDEPQGETPPLDLDPDELSPDERALLDAARDLNNGIDRGIDADVADEVKIVGAESVSGGRETPLAEPAEIKLAPVPDPALVEKTAQGPLPKIAADGRKAWQVYARPVPDGTPTDRRIALVVSGMGISESATSHAIDVLPPEVTLSFAPYGTGLQGWIDRARAAGHEVLLELPMEPFGYPQNDPGPHTLLTSLQPKENIERLEWLMSRFSGYAGVMNYQGARFTTSATALKPVVAALGARGLLYVDNGASARSLAPQLAGESRMPAVQATRIIDPVQNPEVIATSLDMLEKTSSETGSAVGVASGFPVTVDALAEWAKTLRNDGYVLVPVTAIARE</sequence>
<dbReference type="GO" id="GO:0005975">
    <property type="term" value="P:carbohydrate metabolic process"/>
    <property type="evidence" value="ECO:0007669"/>
    <property type="project" value="InterPro"/>
</dbReference>
<dbReference type="InterPro" id="IPR006837">
    <property type="entry name" value="Divergent_DAC"/>
</dbReference>
<dbReference type="CDD" id="cd10936">
    <property type="entry name" value="CE4_DAC2"/>
    <property type="match status" value="1"/>
</dbReference>